<comment type="subcellular location">
    <subcellularLocation>
        <location evidence="1">Membrane</location>
        <topology evidence="1">Multi-pass membrane protein</topology>
    </subcellularLocation>
</comment>
<proteinExistence type="predicted"/>
<feature type="transmembrane region" description="Helical" evidence="5">
    <location>
        <begin position="385"/>
        <end position="410"/>
    </location>
</feature>
<reference evidence="8" key="1">
    <citation type="journal article" date="2019" name="Int. J. Syst. Evol. Microbiol.">
        <title>The Global Catalogue of Microorganisms (GCM) 10K type strain sequencing project: providing services to taxonomists for standard genome sequencing and annotation.</title>
        <authorList>
            <consortium name="The Broad Institute Genomics Platform"/>
            <consortium name="The Broad Institute Genome Sequencing Center for Infectious Disease"/>
            <person name="Wu L."/>
            <person name="Ma J."/>
        </authorList>
    </citation>
    <scope>NUCLEOTIDE SEQUENCE [LARGE SCALE GENOMIC DNA]</scope>
    <source>
        <strain evidence="8">NBRC 105857</strain>
    </source>
</reference>
<evidence type="ECO:0000313" key="7">
    <source>
        <dbReference type="EMBL" id="GLR26983.1"/>
    </source>
</evidence>
<dbReference type="InterPro" id="IPR020846">
    <property type="entry name" value="MFS_dom"/>
</dbReference>
<feature type="transmembrane region" description="Helical" evidence="5">
    <location>
        <begin position="326"/>
        <end position="346"/>
    </location>
</feature>
<dbReference type="PROSITE" id="PS00217">
    <property type="entry name" value="SUGAR_TRANSPORT_2"/>
    <property type="match status" value="1"/>
</dbReference>
<keyword evidence="3 5" id="KW-1133">Transmembrane helix</keyword>
<feature type="transmembrane region" description="Helical" evidence="5">
    <location>
        <begin position="301"/>
        <end position="319"/>
    </location>
</feature>
<feature type="transmembrane region" description="Helical" evidence="5">
    <location>
        <begin position="352"/>
        <end position="373"/>
    </location>
</feature>
<keyword evidence="8" id="KW-1185">Reference proteome</keyword>
<evidence type="ECO:0000256" key="1">
    <source>
        <dbReference type="ARBA" id="ARBA00004141"/>
    </source>
</evidence>
<accession>A0ABQ5YVN0</accession>
<evidence type="ECO:0000256" key="4">
    <source>
        <dbReference type="ARBA" id="ARBA00023136"/>
    </source>
</evidence>
<feature type="transmembrane region" description="Helical" evidence="5">
    <location>
        <begin position="31"/>
        <end position="52"/>
    </location>
</feature>
<dbReference type="PANTHER" id="PTHR23508">
    <property type="entry name" value="CARBOXYLIC ACID TRANSPORTER PROTEIN HOMOLOG"/>
    <property type="match status" value="1"/>
</dbReference>
<feature type="transmembrane region" description="Helical" evidence="5">
    <location>
        <begin position="257"/>
        <end position="281"/>
    </location>
</feature>
<dbReference type="RefSeq" id="WP_284281685.1">
    <property type="nucleotide sequence ID" value="NZ_BSOJ01000021.1"/>
</dbReference>
<evidence type="ECO:0000313" key="8">
    <source>
        <dbReference type="Proteomes" id="UP001156664"/>
    </source>
</evidence>
<sequence>MQSIARTDSTHTQPWYAGLTPKHWRILTASWLGWVFDGYEAYALFIVMPFVLKTMLTADMVANKPVYAGLAIGITLLGWGIGGMVGGVLADYVGRKRMMVYSVFFYALFTGMTAFASNFWVFCFLRFITGLAMGSEWSTGVALLAETWPNKARPKGAGFLQSGFGFGTLFAAVAWMVLSQTNPLGENTWRLVFIVGALPALFCLYIRRAVDESEKWVAAVRAQRWATNGGKNGTGSTKRPFTLTEIFREPESRKRTLLAFLLSLSATVGWWAISALLPGFAVHMAQTLGEATPAVWGLRAALVYTTGAVVAYVLSGFLADMLGRRLFLVFTYAGSLLLTLITYQWTHSIEGLMVASFVNGFFTLGCAYSWMAIYPAELFGSSVRATAASFIFNAARLIAWVFPIVAGTIVKTFGGAPQAATSIGLIYLIGLVVPWFMPETRNQDLPD</sequence>
<dbReference type="PROSITE" id="PS50850">
    <property type="entry name" value="MFS"/>
    <property type="match status" value="1"/>
</dbReference>
<protein>
    <submittedName>
        <fullName evidence="7">MFS transporter</fullName>
    </submittedName>
</protein>
<dbReference type="PROSITE" id="PS00216">
    <property type="entry name" value="SUGAR_TRANSPORT_1"/>
    <property type="match status" value="2"/>
</dbReference>
<dbReference type="InterPro" id="IPR036259">
    <property type="entry name" value="MFS_trans_sf"/>
</dbReference>
<dbReference type="EMBL" id="BSOJ01000021">
    <property type="protein sequence ID" value="GLR26983.1"/>
    <property type="molecule type" value="Genomic_DNA"/>
</dbReference>
<name>A0ABQ5YVN0_9BURK</name>
<dbReference type="Gene3D" id="1.20.1250.20">
    <property type="entry name" value="MFS general substrate transporter like domains"/>
    <property type="match status" value="1"/>
</dbReference>
<comment type="caution">
    <text evidence="7">The sequence shown here is derived from an EMBL/GenBank/DDBJ whole genome shotgun (WGS) entry which is preliminary data.</text>
</comment>
<feature type="transmembrane region" description="Helical" evidence="5">
    <location>
        <begin position="416"/>
        <end position="437"/>
    </location>
</feature>
<feature type="transmembrane region" description="Helical" evidence="5">
    <location>
        <begin position="67"/>
        <end position="89"/>
    </location>
</feature>
<dbReference type="InterPro" id="IPR005828">
    <property type="entry name" value="MFS_sugar_transport-like"/>
</dbReference>
<organism evidence="7 8">
    <name type="scientific">Limnobacter litoralis</name>
    <dbReference type="NCBI Taxonomy" id="481366"/>
    <lineage>
        <taxon>Bacteria</taxon>
        <taxon>Pseudomonadati</taxon>
        <taxon>Pseudomonadota</taxon>
        <taxon>Betaproteobacteria</taxon>
        <taxon>Burkholderiales</taxon>
        <taxon>Burkholderiaceae</taxon>
        <taxon>Limnobacter</taxon>
    </lineage>
</organism>
<feature type="transmembrane region" description="Helical" evidence="5">
    <location>
        <begin position="157"/>
        <end position="177"/>
    </location>
</feature>
<feature type="domain" description="Major facilitator superfamily (MFS) profile" evidence="6">
    <location>
        <begin position="26"/>
        <end position="442"/>
    </location>
</feature>
<feature type="transmembrane region" description="Helical" evidence="5">
    <location>
        <begin position="127"/>
        <end position="145"/>
    </location>
</feature>
<dbReference type="InterPro" id="IPR005829">
    <property type="entry name" value="Sugar_transporter_CS"/>
</dbReference>
<dbReference type="SUPFAM" id="SSF103473">
    <property type="entry name" value="MFS general substrate transporter"/>
    <property type="match status" value="1"/>
</dbReference>
<keyword evidence="4 5" id="KW-0472">Membrane</keyword>
<keyword evidence="2 5" id="KW-0812">Transmembrane</keyword>
<evidence type="ECO:0000256" key="3">
    <source>
        <dbReference type="ARBA" id="ARBA00022989"/>
    </source>
</evidence>
<feature type="transmembrane region" description="Helical" evidence="5">
    <location>
        <begin position="101"/>
        <end position="121"/>
    </location>
</feature>
<dbReference type="Proteomes" id="UP001156664">
    <property type="component" value="Unassembled WGS sequence"/>
</dbReference>
<evidence type="ECO:0000256" key="5">
    <source>
        <dbReference type="SAM" id="Phobius"/>
    </source>
</evidence>
<dbReference type="Pfam" id="PF00083">
    <property type="entry name" value="Sugar_tr"/>
    <property type="match status" value="1"/>
</dbReference>
<evidence type="ECO:0000256" key="2">
    <source>
        <dbReference type="ARBA" id="ARBA00022692"/>
    </source>
</evidence>
<dbReference type="PANTHER" id="PTHR23508:SF10">
    <property type="entry name" value="CARBOXYLIC ACID TRANSPORTER PROTEIN HOMOLOG"/>
    <property type="match status" value="1"/>
</dbReference>
<feature type="transmembrane region" description="Helical" evidence="5">
    <location>
        <begin position="189"/>
        <end position="206"/>
    </location>
</feature>
<evidence type="ECO:0000259" key="6">
    <source>
        <dbReference type="PROSITE" id="PS50850"/>
    </source>
</evidence>
<gene>
    <name evidence="7" type="ORF">GCM10007875_20730</name>
</gene>